<feature type="transmembrane region" description="Helical" evidence="7">
    <location>
        <begin position="180"/>
        <end position="205"/>
    </location>
</feature>
<evidence type="ECO:0000256" key="7">
    <source>
        <dbReference type="SAM" id="Phobius"/>
    </source>
</evidence>
<evidence type="ECO:0000256" key="5">
    <source>
        <dbReference type="ARBA" id="ARBA00023136"/>
    </source>
</evidence>
<evidence type="ECO:0000256" key="4">
    <source>
        <dbReference type="ARBA" id="ARBA00022989"/>
    </source>
</evidence>
<keyword evidence="6" id="KW-1015">Disulfide bond</keyword>
<comment type="subcellular location">
    <subcellularLocation>
        <location evidence="1">Membrane</location>
        <topology evidence="1">Multi-pass membrane protein</topology>
    </subcellularLocation>
</comment>
<evidence type="ECO:0000256" key="6">
    <source>
        <dbReference type="PIRSR" id="PIRSR002419-1"/>
    </source>
</evidence>
<dbReference type="PRINTS" id="PR00259">
    <property type="entry name" value="TMFOUR"/>
</dbReference>
<keyword evidence="5 7" id="KW-0472">Membrane</keyword>
<dbReference type="PANTHER" id="PTHR19282">
    <property type="entry name" value="TETRASPANIN"/>
    <property type="match status" value="1"/>
</dbReference>
<evidence type="ECO:0000313" key="8">
    <source>
        <dbReference type="EMBL" id="CAG8703745.1"/>
    </source>
</evidence>
<dbReference type="InterPro" id="IPR008952">
    <property type="entry name" value="Tetraspanin_EC2_sf"/>
</dbReference>
<keyword evidence="4 7" id="KW-1133">Transmembrane helix</keyword>
<dbReference type="GO" id="GO:0016020">
    <property type="term" value="C:membrane"/>
    <property type="evidence" value="ECO:0007669"/>
    <property type="project" value="UniProtKB-SubCell"/>
</dbReference>
<evidence type="ECO:0000256" key="1">
    <source>
        <dbReference type="ARBA" id="ARBA00004141"/>
    </source>
</evidence>
<sequence length="250" mass="27310">MGSGGTLTLSSGRGFMIFANTLTTIAGLILIGLGLYGVFSSETRLYSSEIPIATIVLGFLVLLISITGCCGAIVENRPILYFIMLLILIVAQIIIAIVILADRANVEDILNNAWQKAYDDHPSIIRDIEDEYSCCGFKNITDRAVPKLSPDACVNSPWFGYNRPCLENLSRAYRSHNTMLGVLGIILAIIQILALISAYILIAFLPNAREREYQYLSEHDRIVRGFGGVGGKTLRPQDIGQQSSSVYGST</sequence>
<dbReference type="EMBL" id="CAJVPP010009328">
    <property type="protein sequence ID" value="CAG8703745.1"/>
    <property type="molecule type" value="Genomic_DNA"/>
</dbReference>
<keyword evidence="9" id="KW-1185">Reference proteome</keyword>
<comment type="similarity">
    <text evidence="2">Belongs to the tetraspanin (TM4SF) family.</text>
</comment>
<dbReference type="PIRSF" id="PIRSF002419">
    <property type="entry name" value="Tetraspanin"/>
    <property type="match status" value="1"/>
</dbReference>
<feature type="disulfide bond" evidence="6">
    <location>
        <begin position="135"/>
        <end position="153"/>
    </location>
</feature>
<proteinExistence type="inferred from homology"/>
<feature type="transmembrane region" description="Helical" evidence="7">
    <location>
        <begin position="50"/>
        <end position="74"/>
    </location>
</feature>
<dbReference type="Pfam" id="PF00335">
    <property type="entry name" value="Tetraspanin"/>
    <property type="match status" value="1"/>
</dbReference>
<dbReference type="InterPro" id="IPR000301">
    <property type="entry name" value="Tetraspanin_animals"/>
</dbReference>
<protein>
    <submittedName>
        <fullName evidence="8">7973_t:CDS:1</fullName>
    </submittedName>
</protein>
<evidence type="ECO:0000256" key="3">
    <source>
        <dbReference type="ARBA" id="ARBA00022692"/>
    </source>
</evidence>
<feature type="transmembrane region" description="Helical" evidence="7">
    <location>
        <begin position="80"/>
        <end position="101"/>
    </location>
</feature>
<evidence type="ECO:0000256" key="2">
    <source>
        <dbReference type="ARBA" id="ARBA00006840"/>
    </source>
</evidence>
<organism evidence="8 9">
    <name type="scientific">Funneliformis mosseae</name>
    <name type="common">Endomycorrhizal fungus</name>
    <name type="synonym">Glomus mosseae</name>
    <dbReference type="NCBI Taxonomy" id="27381"/>
    <lineage>
        <taxon>Eukaryota</taxon>
        <taxon>Fungi</taxon>
        <taxon>Fungi incertae sedis</taxon>
        <taxon>Mucoromycota</taxon>
        <taxon>Glomeromycotina</taxon>
        <taxon>Glomeromycetes</taxon>
        <taxon>Glomerales</taxon>
        <taxon>Glomeraceae</taxon>
        <taxon>Funneliformis</taxon>
    </lineage>
</organism>
<accession>A0A9N9N5G3</accession>
<evidence type="ECO:0000313" key="9">
    <source>
        <dbReference type="Proteomes" id="UP000789375"/>
    </source>
</evidence>
<dbReference type="SUPFAM" id="SSF48652">
    <property type="entry name" value="Tetraspanin"/>
    <property type="match status" value="1"/>
</dbReference>
<name>A0A9N9N5G3_FUNMO</name>
<reference evidence="8" key="1">
    <citation type="submission" date="2021-06" db="EMBL/GenBank/DDBJ databases">
        <authorList>
            <person name="Kallberg Y."/>
            <person name="Tangrot J."/>
            <person name="Rosling A."/>
        </authorList>
    </citation>
    <scope>NUCLEOTIDE SEQUENCE</scope>
    <source>
        <strain evidence="8">87-6 pot B 2015</strain>
    </source>
</reference>
<keyword evidence="3 7" id="KW-0812">Transmembrane</keyword>
<dbReference type="AlphaFoldDB" id="A0A9N9N5G3"/>
<feature type="transmembrane region" description="Helical" evidence="7">
    <location>
        <begin position="15"/>
        <end position="38"/>
    </location>
</feature>
<comment type="caution">
    <text evidence="8">The sequence shown here is derived from an EMBL/GenBank/DDBJ whole genome shotgun (WGS) entry which is preliminary data.</text>
</comment>
<dbReference type="InterPro" id="IPR018499">
    <property type="entry name" value="Tetraspanin/Peripherin"/>
</dbReference>
<dbReference type="Proteomes" id="UP000789375">
    <property type="component" value="Unassembled WGS sequence"/>
</dbReference>
<dbReference type="PANTHER" id="PTHR19282:SF417">
    <property type="entry name" value="TETRASPANIN TSPA-RELATED"/>
    <property type="match status" value="1"/>
</dbReference>
<gene>
    <name evidence="8" type="ORF">FMOSSE_LOCUS13940</name>
</gene>